<dbReference type="KEGG" id="fpf:DCC35_05915"/>
<keyword evidence="9" id="KW-0812">Transmembrane</keyword>
<evidence type="ECO:0000256" key="7">
    <source>
        <dbReference type="ARBA" id="ARBA00022840"/>
    </source>
</evidence>
<keyword evidence="6 11" id="KW-0418">Kinase</keyword>
<evidence type="ECO:0000256" key="3">
    <source>
        <dbReference type="ARBA" id="ARBA00022553"/>
    </source>
</evidence>
<dbReference type="Gene3D" id="3.30.565.10">
    <property type="entry name" value="Histidine kinase-like ATPase, C-terminal domain"/>
    <property type="match status" value="1"/>
</dbReference>
<dbReference type="InterPro" id="IPR005467">
    <property type="entry name" value="His_kinase_dom"/>
</dbReference>
<gene>
    <name evidence="11" type="ORF">DCC35_05915</name>
</gene>
<keyword evidence="5" id="KW-0547">Nucleotide-binding</keyword>
<accession>A0A4D7JGV6</accession>
<dbReference type="InterPro" id="IPR004358">
    <property type="entry name" value="Sig_transdc_His_kin-like_C"/>
</dbReference>
<dbReference type="SUPFAM" id="SSF55874">
    <property type="entry name" value="ATPase domain of HSP90 chaperone/DNA topoisomerase II/histidine kinase"/>
    <property type="match status" value="1"/>
</dbReference>
<evidence type="ECO:0000256" key="6">
    <source>
        <dbReference type="ARBA" id="ARBA00022777"/>
    </source>
</evidence>
<keyword evidence="9" id="KW-1133">Transmembrane helix</keyword>
<evidence type="ECO:0000256" key="1">
    <source>
        <dbReference type="ARBA" id="ARBA00000085"/>
    </source>
</evidence>
<dbReference type="PANTHER" id="PTHR43065:SF10">
    <property type="entry name" value="PEROXIDE STRESS-ACTIVATED HISTIDINE KINASE MAK3"/>
    <property type="match status" value="1"/>
</dbReference>
<protein>
    <recommendedName>
        <fullName evidence="2">histidine kinase</fullName>
        <ecNumber evidence="2">2.7.13.3</ecNumber>
    </recommendedName>
</protein>
<dbReference type="Pfam" id="PF02518">
    <property type="entry name" value="HATPase_c"/>
    <property type="match status" value="1"/>
</dbReference>
<keyword evidence="12" id="KW-1185">Reference proteome</keyword>
<keyword evidence="4" id="KW-0808">Transferase</keyword>
<reference evidence="11 12" key="1">
    <citation type="submission" date="2018-04" db="EMBL/GenBank/DDBJ databases">
        <title>Complete genome uncultured novel isolate.</title>
        <authorList>
            <person name="Merlino G."/>
        </authorList>
    </citation>
    <scope>NUCLEOTIDE SEQUENCE [LARGE SCALE GENOMIC DNA]</scope>
    <source>
        <strain evidence="12">R1DC9</strain>
    </source>
</reference>
<dbReference type="Proteomes" id="UP000298616">
    <property type="component" value="Chromosome"/>
</dbReference>
<dbReference type="GO" id="GO:0004673">
    <property type="term" value="F:protein histidine kinase activity"/>
    <property type="evidence" value="ECO:0007669"/>
    <property type="project" value="UniProtKB-EC"/>
</dbReference>
<keyword evidence="3" id="KW-0597">Phosphoprotein</keyword>
<keyword evidence="8" id="KW-0902">Two-component regulatory system</keyword>
<sequence length="407" mass="46320">MMAKRQNDGNFWFESNNFVRLLILLTAIGISMGTIIYTNILSKRLKERERQSIELFAKALEFVNNTENAENLQFVYNEIIGANSSVPCIVVDSLGNAIMHRNLDLPEDITPEKQKSLILAELEEMKAEHSPIIIQAQLDNVVYNTWRLYYNNSNLFNQLKYYPYVQLSILLVFGFLAYVAFSYSKKAEQNRLWVGLAKETAHQLGTPISSLMAWVEYFKAVPEFRNSDYIKEVEKDIERLELITERFSSIGSTPALKEVNLVDHVKHTISYLQTRISRKVSINIETVVDPTLVSLNPSLFAWVIENICKNAVDAMNGQGAINLKIIKANEGKVFLDISDTGKGISKSHLKTIFEPGFTTKKRGWGLGLALVKRIVESYHQGKIYIKRTELDKGTTFRIILPSANSRI</sequence>
<feature type="transmembrane region" description="Helical" evidence="9">
    <location>
        <begin position="21"/>
        <end position="40"/>
    </location>
</feature>
<evidence type="ECO:0000259" key="10">
    <source>
        <dbReference type="PROSITE" id="PS50109"/>
    </source>
</evidence>
<dbReference type="GO" id="GO:0005524">
    <property type="term" value="F:ATP binding"/>
    <property type="evidence" value="ECO:0007669"/>
    <property type="project" value="UniProtKB-KW"/>
</dbReference>
<organism evidence="11 12">
    <name type="scientific">Mangrovivirga cuniculi</name>
    <dbReference type="NCBI Taxonomy" id="2715131"/>
    <lineage>
        <taxon>Bacteria</taxon>
        <taxon>Pseudomonadati</taxon>
        <taxon>Bacteroidota</taxon>
        <taxon>Cytophagia</taxon>
        <taxon>Cytophagales</taxon>
        <taxon>Mangrovivirgaceae</taxon>
        <taxon>Mangrovivirga</taxon>
    </lineage>
</organism>
<evidence type="ECO:0000256" key="5">
    <source>
        <dbReference type="ARBA" id="ARBA00022741"/>
    </source>
</evidence>
<feature type="transmembrane region" description="Helical" evidence="9">
    <location>
        <begin position="161"/>
        <end position="181"/>
    </location>
</feature>
<dbReference type="AlphaFoldDB" id="A0A4D7JGV6"/>
<comment type="catalytic activity">
    <reaction evidence="1">
        <text>ATP + protein L-histidine = ADP + protein N-phospho-L-histidine.</text>
        <dbReference type="EC" id="2.7.13.3"/>
    </reaction>
</comment>
<dbReference type="PANTHER" id="PTHR43065">
    <property type="entry name" value="SENSOR HISTIDINE KINASE"/>
    <property type="match status" value="1"/>
</dbReference>
<evidence type="ECO:0000313" key="11">
    <source>
        <dbReference type="EMBL" id="QCK14313.1"/>
    </source>
</evidence>
<dbReference type="EMBL" id="CP028923">
    <property type="protein sequence ID" value="QCK14313.1"/>
    <property type="molecule type" value="Genomic_DNA"/>
</dbReference>
<keyword evidence="7" id="KW-0067">ATP-binding</keyword>
<dbReference type="EC" id="2.7.13.3" evidence="2"/>
<name>A0A4D7JGV6_9BACT</name>
<evidence type="ECO:0000256" key="2">
    <source>
        <dbReference type="ARBA" id="ARBA00012438"/>
    </source>
</evidence>
<dbReference type="PRINTS" id="PR00344">
    <property type="entry name" value="BCTRLSENSOR"/>
</dbReference>
<keyword evidence="9" id="KW-0472">Membrane</keyword>
<evidence type="ECO:0000256" key="9">
    <source>
        <dbReference type="SAM" id="Phobius"/>
    </source>
</evidence>
<evidence type="ECO:0000256" key="8">
    <source>
        <dbReference type="ARBA" id="ARBA00023012"/>
    </source>
</evidence>
<dbReference type="OrthoDB" id="1931120at2"/>
<evidence type="ECO:0000313" key="12">
    <source>
        <dbReference type="Proteomes" id="UP000298616"/>
    </source>
</evidence>
<dbReference type="SMART" id="SM00387">
    <property type="entry name" value="HATPase_c"/>
    <property type="match status" value="1"/>
</dbReference>
<dbReference type="InterPro" id="IPR003594">
    <property type="entry name" value="HATPase_dom"/>
</dbReference>
<dbReference type="GO" id="GO:0000160">
    <property type="term" value="P:phosphorelay signal transduction system"/>
    <property type="evidence" value="ECO:0007669"/>
    <property type="project" value="UniProtKB-KW"/>
</dbReference>
<dbReference type="InterPro" id="IPR036890">
    <property type="entry name" value="HATPase_C_sf"/>
</dbReference>
<feature type="domain" description="Histidine kinase" evidence="10">
    <location>
        <begin position="199"/>
        <end position="404"/>
    </location>
</feature>
<dbReference type="PROSITE" id="PS50109">
    <property type="entry name" value="HIS_KIN"/>
    <property type="match status" value="1"/>
</dbReference>
<proteinExistence type="predicted"/>
<evidence type="ECO:0000256" key="4">
    <source>
        <dbReference type="ARBA" id="ARBA00022679"/>
    </source>
</evidence>